<evidence type="ECO:0000256" key="1">
    <source>
        <dbReference type="ARBA" id="ARBA00004141"/>
    </source>
</evidence>
<sequence length="174" mass="19757">MAAKIIFTAVATFTRLSVLCFYYRLVQDSDKRVFRWAVHANVIYSVAIFIFIFLSIFQCIPVRNYWTFGAPEGSCFNEGTVTLVSGIINCIADFLRTVTPIPMVAKRIAVVILFSLGFIVTIAGIVRTWYIYKSLVLEYDQTWYAYPLWIAAAIEIDLGWYVLTFACSLALSGR</sequence>
<comment type="subcellular location">
    <subcellularLocation>
        <location evidence="1">Membrane</location>
        <topology evidence="1">Multi-pass membrane protein</topology>
    </subcellularLocation>
</comment>
<evidence type="ECO:0000313" key="8">
    <source>
        <dbReference type="EMBL" id="KAF2255069.1"/>
    </source>
</evidence>
<feature type="transmembrane region" description="Helical" evidence="6">
    <location>
        <begin position="80"/>
        <end position="98"/>
    </location>
</feature>
<comment type="similarity">
    <text evidence="5">Belongs to the SAT4 family.</text>
</comment>
<dbReference type="OrthoDB" id="4525788at2759"/>
<evidence type="ECO:0000256" key="5">
    <source>
        <dbReference type="ARBA" id="ARBA00038359"/>
    </source>
</evidence>
<feature type="domain" description="Rhodopsin" evidence="7">
    <location>
        <begin position="3"/>
        <end position="160"/>
    </location>
</feature>
<dbReference type="Pfam" id="PF20684">
    <property type="entry name" value="Fung_rhodopsin"/>
    <property type="match status" value="1"/>
</dbReference>
<dbReference type="AlphaFoldDB" id="A0A6A6IX68"/>
<feature type="transmembrane region" description="Helical" evidence="6">
    <location>
        <begin position="110"/>
        <end position="132"/>
    </location>
</feature>
<gene>
    <name evidence="8" type="ORF">BU26DRAFT_600649</name>
</gene>
<dbReference type="PANTHER" id="PTHR33048">
    <property type="entry name" value="PTH11-LIKE INTEGRAL MEMBRANE PROTEIN (AFU_ORTHOLOGUE AFUA_5G11245)"/>
    <property type="match status" value="1"/>
</dbReference>
<dbReference type="EMBL" id="ML987190">
    <property type="protein sequence ID" value="KAF2255069.1"/>
    <property type="molecule type" value="Genomic_DNA"/>
</dbReference>
<dbReference type="GO" id="GO:0016020">
    <property type="term" value="C:membrane"/>
    <property type="evidence" value="ECO:0007669"/>
    <property type="project" value="UniProtKB-SubCell"/>
</dbReference>
<organism evidence="8 9">
    <name type="scientific">Trematosphaeria pertusa</name>
    <dbReference type="NCBI Taxonomy" id="390896"/>
    <lineage>
        <taxon>Eukaryota</taxon>
        <taxon>Fungi</taxon>
        <taxon>Dikarya</taxon>
        <taxon>Ascomycota</taxon>
        <taxon>Pezizomycotina</taxon>
        <taxon>Dothideomycetes</taxon>
        <taxon>Pleosporomycetidae</taxon>
        <taxon>Pleosporales</taxon>
        <taxon>Massarineae</taxon>
        <taxon>Trematosphaeriaceae</taxon>
        <taxon>Trematosphaeria</taxon>
    </lineage>
</organism>
<dbReference type="InterPro" id="IPR049326">
    <property type="entry name" value="Rhodopsin_dom_fungi"/>
</dbReference>
<evidence type="ECO:0000259" key="7">
    <source>
        <dbReference type="Pfam" id="PF20684"/>
    </source>
</evidence>
<evidence type="ECO:0000256" key="4">
    <source>
        <dbReference type="ARBA" id="ARBA00023136"/>
    </source>
</evidence>
<dbReference type="Proteomes" id="UP000800094">
    <property type="component" value="Unassembled WGS sequence"/>
</dbReference>
<keyword evidence="2 6" id="KW-0812">Transmembrane</keyword>
<evidence type="ECO:0000256" key="3">
    <source>
        <dbReference type="ARBA" id="ARBA00022989"/>
    </source>
</evidence>
<feature type="transmembrane region" description="Helical" evidence="6">
    <location>
        <begin position="38"/>
        <end position="60"/>
    </location>
</feature>
<keyword evidence="4 6" id="KW-0472">Membrane</keyword>
<evidence type="ECO:0000256" key="6">
    <source>
        <dbReference type="SAM" id="Phobius"/>
    </source>
</evidence>
<feature type="transmembrane region" description="Helical" evidence="6">
    <location>
        <begin position="6"/>
        <end position="26"/>
    </location>
</feature>
<name>A0A6A6IX68_9PLEO</name>
<keyword evidence="9" id="KW-1185">Reference proteome</keyword>
<reference evidence="8" key="1">
    <citation type="journal article" date="2020" name="Stud. Mycol.">
        <title>101 Dothideomycetes genomes: a test case for predicting lifestyles and emergence of pathogens.</title>
        <authorList>
            <person name="Haridas S."/>
            <person name="Albert R."/>
            <person name="Binder M."/>
            <person name="Bloem J."/>
            <person name="Labutti K."/>
            <person name="Salamov A."/>
            <person name="Andreopoulos B."/>
            <person name="Baker S."/>
            <person name="Barry K."/>
            <person name="Bills G."/>
            <person name="Bluhm B."/>
            <person name="Cannon C."/>
            <person name="Castanera R."/>
            <person name="Culley D."/>
            <person name="Daum C."/>
            <person name="Ezra D."/>
            <person name="Gonzalez J."/>
            <person name="Henrissat B."/>
            <person name="Kuo A."/>
            <person name="Liang C."/>
            <person name="Lipzen A."/>
            <person name="Lutzoni F."/>
            <person name="Magnuson J."/>
            <person name="Mondo S."/>
            <person name="Nolan M."/>
            <person name="Ohm R."/>
            <person name="Pangilinan J."/>
            <person name="Park H.-J."/>
            <person name="Ramirez L."/>
            <person name="Alfaro M."/>
            <person name="Sun H."/>
            <person name="Tritt A."/>
            <person name="Yoshinaga Y."/>
            <person name="Zwiers L.-H."/>
            <person name="Turgeon B."/>
            <person name="Goodwin S."/>
            <person name="Spatafora J."/>
            <person name="Crous P."/>
            <person name="Grigoriev I."/>
        </authorList>
    </citation>
    <scope>NUCLEOTIDE SEQUENCE</scope>
    <source>
        <strain evidence="8">CBS 122368</strain>
    </source>
</reference>
<dbReference type="InterPro" id="IPR052337">
    <property type="entry name" value="SAT4-like"/>
</dbReference>
<evidence type="ECO:0000313" key="9">
    <source>
        <dbReference type="Proteomes" id="UP000800094"/>
    </source>
</evidence>
<keyword evidence="3 6" id="KW-1133">Transmembrane helix</keyword>
<dbReference type="GeneID" id="54588515"/>
<dbReference type="RefSeq" id="XP_033690073.1">
    <property type="nucleotide sequence ID" value="XM_033835185.1"/>
</dbReference>
<proteinExistence type="inferred from homology"/>
<dbReference type="PANTHER" id="PTHR33048:SF129">
    <property type="entry name" value="INTEGRAL MEMBRANE PROTEIN-RELATED"/>
    <property type="match status" value="1"/>
</dbReference>
<evidence type="ECO:0000256" key="2">
    <source>
        <dbReference type="ARBA" id="ARBA00022692"/>
    </source>
</evidence>
<feature type="transmembrane region" description="Helical" evidence="6">
    <location>
        <begin position="144"/>
        <end position="171"/>
    </location>
</feature>
<accession>A0A6A6IX68</accession>
<protein>
    <recommendedName>
        <fullName evidence="7">Rhodopsin domain-containing protein</fullName>
    </recommendedName>
</protein>